<evidence type="ECO:0000313" key="4">
    <source>
        <dbReference type="Proteomes" id="UP000265489"/>
    </source>
</evidence>
<accession>A0A395W718</accession>
<evidence type="ECO:0000313" key="2">
    <source>
        <dbReference type="EMBL" id="RGW72375.1"/>
    </source>
</evidence>
<dbReference type="EMBL" id="QSAT01000046">
    <property type="protein sequence ID" value="RGW72375.1"/>
    <property type="molecule type" value="Genomic_DNA"/>
</dbReference>
<dbReference type="GeneID" id="66580590"/>
<evidence type="ECO:0008006" key="7">
    <source>
        <dbReference type="Google" id="ProtNLM"/>
    </source>
</evidence>
<gene>
    <name evidence="3" type="ORF">DW907_07995</name>
    <name evidence="2" type="ORF">DWV56_10990</name>
    <name evidence="1" type="ORF">DWW32_08970</name>
</gene>
<evidence type="ECO:0000313" key="5">
    <source>
        <dbReference type="Proteomes" id="UP000284651"/>
    </source>
</evidence>
<dbReference type="RefSeq" id="WP_003865115.1">
    <property type="nucleotide sequence ID" value="NZ_CABLCL010000072.1"/>
</dbReference>
<organism evidence="1 4">
    <name type="scientific">Holdemanella biformis</name>
    <dbReference type="NCBI Taxonomy" id="1735"/>
    <lineage>
        <taxon>Bacteria</taxon>
        <taxon>Bacillati</taxon>
        <taxon>Bacillota</taxon>
        <taxon>Erysipelotrichia</taxon>
        <taxon>Erysipelotrichales</taxon>
        <taxon>Erysipelotrichaceae</taxon>
        <taxon>Holdemanella</taxon>
    </lineage>
</organism>
<proteinExistence type="predicted"/>
<evidence type="ECO:0000313" key="6">
    <source>
        <dbReference type="Proteomes" id="UP000285288"/>
    </source>
</evidence>
<dbReference type="SUPFAM" id="SSF48403">
    <property type="entry name" value="Ankyrin repeat"/>
    <property type="match status" value="1"/>
</dbReference>
<reference evidence="4 5" key="1">
    <citation type="submission" date="2018-08" db="EMBL/GenBank/DDBJ databases">
        <title>A genome reference for cultivated species of the human gut microbiota.</title>
        <authorList>
            <person name="Zou Y."/>
            <person name="Xue W."/>
            <person name="Luo G."/>
        </authorList>
    </citation>
    <scope>NUCLEOTIDE SEQUENCE [LARGE SCALE GENOMIC DNA]</scope>
    <source>
        <strain evidence="2 5">AF10-31</strain>
        <strain evidence="1 4">AF15-20</strain>
        <strain evidence="3 6">AM42-13AC</strain>
    </source>
</reference>
<sequence>MNAEKRLAMDLLDAVWKEDVQKVEYCLQLGASPSWVFNGYPILMHAISIGNEEIVNILIDAGAIQKQEALGFALERGIGQMIRPLVFRGIVPKHFEPKKGFGYYPQRFCSTH</sequence>
<dbReference type="EMBL" id="QRYQ01000018">
    <property type="protein sequence ID" value="RGU90320.1"/>
    <property type="molecule type" value="Genomic_DNA"/>
</dbReference>
<protein>
    <recommendedName>
        <fullName evidence="7">Ankyrin repeat domain-containing protein</fullName>
    </recommendedName>
</protein>
<dbReference type="Proteomes" id="UP000265489">
    <property type="component" value="Unassembled WGS sequence"/>
</dbReference>
<dbReference type="AlphaFoldDB" id="A0A395W718"/>
<dbReference type="Proteomes" id="UP000285288">
    <property type="component" value="Unassembled WGS sequence"/>
</dbReference>
<dbReference type="EMBL" id="QSGD01000031">
    <property type="protein sequence ID" value="RHB03901.1"/>
    <property type="molecule type" value="Genomic_DNA"/>
</dbReference>
<name>A0A395W718_9FIRM</name>
<dbReference type="InterPro" id="IPR036770">
    <property type="entry name" value="Ankyrin_rpt-contain_sf"/>
</dbReference>
<comment type="caution">
    <text evidence="1">The sequence shown here is derived from an EMBL/GenBank/DDBJ whole genome shotgun (WGS) entry which is preliminary data.</text>
</comment>
<dbReference type="Proteomes" id="UP000284651">
    <property type="component" value="Unassembled WGS sequence"/>
</dbReference>
<evidence type="ECO:0000313" key="1">
    <source>
        <dbReference type="EMBL" id="RGU90320.1"/>
    </source>
</evidence>
<evidence type="ECO:0000313" key="3">
    <source>
        <dbReference type="EMBL" id="RHB03901.1"/>
    </source>
</evidence>
<dbReference type="Gene3D" id="1.25.40.20">
    <property type="entry name" value="Ankyrin repeat-containing domain"/>
    <property type="match status" value="1"/>
</dbReference>